<comment type="caution">
    <text evidence="1">The sequence shown here is derived from an EMBL/GenBank/DDBJ whole genome shotgun (WGS) entry which is preliminary data.</text>
</comment>
<organism evidence="1 2">
    <name type="scientific">Nostoc favosum CHAB5714</name>
    <dbReference type="NCBI Taxonomy" id="2780399"/>
    <lineage>
        <taxon>Bacteria</taxon>
        <taxon>Bacillati</taxon>
        <taxon>Cyanobacteriota</taxon>
        <taxon>Cyanophyceae</taxon>
        <taxon>Nostocales</taxon>
        <taxon>Nostocaceae</taxon>
        <taxon>Nostoc</taxon>
        <taxon>Nostoc favosum</taxon>
    </lineage>
</organism>
<accession>A0ABS8I4L5</accession>
<protein>
    <submittedName>
        <fullName evidence="1">Uncharacterized protein</fullName>
    </submittedName>
</protein>
<dbReference type="RefSeq" id="WP_229483998.1">
    <property type="nucleotide sequence ID" value="NZ_JAIVFQ010000007.1"/>
</dbReference>
<dbReference type="Proteomes" id="UP001199525">
    <property type="component" value="Unassembled WGS sequence"/>
</dbReference>
<keyword evidence="2" id="KW-1185">Reference proteome</keyword>
<name>A0ABS8I4L5_9NOSO</name>
<dbReference type="EMBL" id="JAIVFQ010000007">
    <property type="protein sequence ID" value="MCC5599118.1"/>
    <property type="molecule type" value="Genomic_DNA"/>
</dbReference>
<gene>
    <name evidence="1" type="ORF">LC586_07780</name>
</gene>
<sequence>MVIDRTYPLQELAAAHGCSKSECAMGEIAIAQPALRHGSTPFSCRRR</sequence>
<reference evidence="1 2" key="1">
    <citation type="journal article" date="2021" name="Microorganisms">
        <title>Genome Evolution of Filamentous Cyanobacterium Nostoc Species: From Facultative Symbiosis to Free Living.</title>
        <authorList>
            <person name="Huo D."/>
            <person name="Li H."/>
            <person name="Cai F."/>
            <person name="Guo X."/>
            <person name="Qiao Z."/>
            <person name="Wang W."/>
            <person name="Yu G."/>
            <person name="Li R."/>
        </authorList>
    </citation>
    <scope>NUCLEOTIDE SEQUENCE [LARGE SCALE GENOMIC DNA]</scope>
    <source>
        <strain evidence="1 2">CHAB 5714</strain>
    </source>
</reference>
<evidence type="ECO:0000313" key="2">
    <source>
        <dbReference type="Proteomes" id="UP001199525"/>
    </source>
</evidence>
<evidence type="ECO:0000313" key="1">
    <source>
        <dbReference type="EMBL" id="MCC5599118.1"/>
    </source>
</evidence>
<proteinExistence type="predicted"/>